<gene>
    <name evidence="3" type="ORF">EK21DRAFT_115169</name>
</gene>
<name>A0A9P4LIY4_9PLEO</name>
<proteinExistence type="predicted"/>
<sequence>MGPFKLLGLFAATVVASTHYSEAPPPSYAPSSSALSSPVTPKIDTTTVIKAPATTELVSIVTTFPSASDTGVMSVESSSASILPPSPSASGSILPHPIESSVSGSPSVSASLTTILTRTLTNTTIVPAPVSTTELPGNATSVVVVTSTAPSSGNATGTLTVTKSSGHASATSSASVSATTSAGPQNEGGRLKVGVSGVLAAGLVGLIGLFA</sequence>
<feature type="signal peptide" evidence="2">
    <location>
        <begin position="1"/>
        <end position="23"/>
    </location>
</feature>
<comment type="caution">
    <text evidence="3">The sequence shown here is derived from an EMBL/GenBank/DDBJ whole genome shotgun (WGS) entry which is preliminary data.</text>
</comment>
<feature type="chain" id="PRO_5040342483" evidence="2">
    <location>
        <begin position="24"/>
        <end position="211"/>
    </location>
</feature>
<evidence type="ECO:0000256" key="1">
    <source>
        <dbReference type="SAM" id="MobiDB-lite"/>
    </source>
</evidence>
<dbReference type="EMBL" id="ML978232">
    <property type="protein sequence ID" value="KAF2027048.1"/>
    <property type="molecule type" value="Genomic_DNA"/>
</dbReference>
<feature type="region of interest" description="Disordered" evidence="1">
    <location>
        <begin position="162"/>
        <end position="191"/>
    </location>
</feature>
<dbReference type="Proteomes" id="UP000799777">
    <property type="component" value="Unassembled WGS sequence"/>
</dbReference>
<organism evidence="3 4">
    <name type="scientific">Setomelanomma holmii</name>
    <dbReference type="NCBI Taxonomy" id="210430"/>
    <lineage>
        <taxon>Eukaryota</taxon>
        <taxon>Fungi</taxon>
        <taxon>Dikarya</taxon>
        <taxon>Ascomycota</taxon>
        <taxon>Pezizomycotina</taxon>
        <taxon>Dothideomycetes</taxon>
        <taxon>Pleosporomycetidae</taxon>
        <taxon>Pleosporales</taxon>
        <taxon>Pleosporineae</taxon>
        <taxon>Phaeosphaeriaceae</taxon>
        <taxon>Setomelanomma</taxon>
    </lineage>
</organism>
<accession>A0A9P4LIY4</accession>
<evidence type="ECO:0000313" key="4">
    <source>
        <dbReference type="Proteomes" id="UP000799777"/>
    </source>
</evidence>
<feature type="compositionally biased region" description="Low complexity" evidence="1">
    <location>
        <begin position="162"/>
        <end position="182"/>
    </location>
</feature>
<keyword evidence="4" id="KW-1185">Reference proteome</keyword>
<dbReference type="AlphaFoldDB" id="A0A9P4LIY4"/>
<evidence type="ECO:0000256" key="2">
    <source>
        <dbReference type="SAM" id="SignalP"/>
    </source>
</evidence>
<evidence type="ECO:0000313" key="3">
    <source>
        <dbReference type="EMBL" id="KAF2027048.1"/>
    </source>
</evidence>
<protein>
    <submittedName>
        <fullName evidence="3">Uncharacterized protein</fullName>
    </submittedName>
</protein>
<reference evidence="3" key="1">
    <citation type="journal article" date="2020" name="Stud. Mycol.">
        <title>101 Dothideomycetes genomes: a test case for predicting lifestyles and emergence of pathogens.</title>
        <authorList>
            <person name="Haridas S."/>
            <person name="Albert R."/>
            <person name="Binder M."/>
            <person name="Bloem J."/>
            <person name="Labutti K."/>
            <person name="Salamov A."/>
            <person name="Andreopoulos B."/>
            <person name="Baker S."/>
            <person name="Barry K."/>
            <person name="Bills G."/>
            <person name="Bluhm B."/>
            <person name="Cannon C."/>
            <person name="Castanera R."/>
            <person name="Culley D."/>
            <person name="Daum C."/>
            <person name="Ezra D."/>
            <person name="Gonzalez J."/>
            <person name="Henrissat B."/>
            <person name="Kuo A."/>
            <person name="Liang C."/>
            <person name="Lipzen A."/>
            <person name="Lutzoni F."/>
            <person name="Magnuson J."/>
            <person name="Mondo S."/>
            <person name="Nolan M."/>
            <person name="Ohm R."/>
            <person name="Pangilinan J."/>
            <person name="Park H.-J."/>
            <person name="Ramirez L."/>
            <person name="Alfaro M."/>
            <person name="Sun H."/>
            <person name="Tritt A."/>
            <person name="Yoshinaga Y."/>
            <person name="Zwiers L.-H."/>
            <person name="Turgeon B."/>
            <person name="Goodwin S."/>
            <person name="Spatafora J."/>
            <person name="Crous P."/>
            <person name="Grigoriev I."/>
        </authorList>
    </citation>
    <scope>NUCLEOTIDE SEQUENCE</scope>
    <source>
        <strain evidence="3">CBS 110217</strain>
    </source>
</reference>
<keyword evidence="2" id="KW-0732">Signal</keyword>